<dbReference type="EMBL" id="BPLR01020992">
    <property type="protein sequence ID" value="GIX84691.1"/>
    <property type="molecule type" value="Genomic_DNA"/>
</dbReference>
<keyword evidence="4" id="KW-0479">Metal-binding</keyword>
<dbReference type="Proteomes" id="UP001054945">
    <property type="component" value="Unassembled WGS sequence"/>
</dbReference>
<comment type="subcellular location">
    <subcellularLocation>
        <location evidence="2">Endoplasmic reticulum membrane</location>
    </subcellularLocation>
</comment>
<protein>
    <submittedName>
        <fullName evidence="9">Cytochrome P450 4V2</fullName>
    </submittedName>
</protein>
<keyword evidence="8" id="KW-0472">Membrane</keyword>
<evidence type="ECO:0000256" key="8">
    <source>
        <dbReference type="ARBA" id="ARBA00023136"/>
    </source>
</evidence>
<dbReference type="InterPro" id="IPR036396">
    <property type="entry name" value="Cyt_P450_sf"/>
</dbReference>
<keyword evidence="10" id="KW-1185">Reference proteome</keyword>
<evidence type="ECO:0000256" key="4">
    <source>
        <dbReference type="ARBA" id="ARBA00022617"/>
    </source>
</evidence>
<accession>A0AAV4NIS3</accession>
<dbReference type="PANTHER" id="PTHR24291:SF189">
    <property type="entry name" value="CYTOCHROME P450 4C3-RELATED"/>
    <property type="match status" value="1"/>
</dbReference>
<keyword evidence="7" id="KW-0560">Oxidoreductase</keyword>
<evidence type="ECO:0000313" key="10">
    <source>
        <dbReference type="Proteomes" id="UP001054945"/>
    </source>
</evidence>
<dbReference type="GO" id="GO:0004497">
    <property type="term" value="F:monooxygenase activity"/>
    <property type="evidence" value="ECO:0007669"/>
    <property type="project" value="UniProtKB-KW"/>
</dbReference>
<dbReference type="Pfam" id="PF00067">
    <property type="entry name" value="p450"/>
    <property type="match status" value="1"/>
</dbReference>
<dbReference type="InterPro" id="IPR001128">
    <property type="entry name" value="Cyt_P450"/>
</dbReference>
<comment type="cofactor">
    <cofactor evidence="1">
        <name>heme</name>
        <dbReference type="ChEBI" id="CHEBI:30413"/>
    </cofactor>
</comment>
<comment type="caution">
    <text evidence="9">The sequence shown here is derived from an EMBL/GenBank/DDBJ whole genome shotgun (WGS) entry which is preliminary data.</text>
</comment>
<evidence type="ECO:0000256" key="1">
    <source>
        <dbReference type="ARBA" id="ARBA00001971"/>
    </source>
</evidence>
<dbReference type="AlphaFoldDB" id="A0AAV4NIS3"/>
<gene>
    <name evidence="9" type="primary">CYP4V2</name>
    <name evidence="9" type="ORF">CEXT_440511</name>
</gene>
<dbReference type="GO" id="GO:0005789">
    <property type="term" value="C:endoplasmic reticulum membrane"/>
    <property type="evidence" value="ECO:0007669"/>
    <property type="project" value="UniProtKB-SubCell"/>
</dbReference>
<comment type="similarity">
    <text evidence="3">Belongs to the cytochrome P450 family.</text>
</comment>
<dbReference type="GO" id="GO:0016705">
    <property type="term" value="F:oxidoreductase activity, acting on paired donors, with incorporation or reduction of molecular oxygen"/>
    <property type="evidence" value="ECO:0007669"/>
    <property type="project" value="InterPro"/>
</dbReference>
<keyword evidence="5" id="KW-0256">Endoplasmic reticulum</keyword>
<sequence length="160" mass="18521">MTLWCVLLQALHGFCRLFDKERIFRIYLFFTPAVFFYKPETVEVVLSSSVVIDKGEEYRLLSPWLGTGLLTRYFGGKWRFRRGKLLTPTFHFSILEDFFSVFHDQSNVLVSKLQALKGSWIDVTPLITSCTLDIICQTAMGVNINAQSGQNDEYVKLYTR</sequence>
<evidence type="ECO:0000256" key="5">
    <source>
        <dbReference type="ARBA" id="ARBA00022824"/>
    </source>
</evidence>
<name>A0AAV4NIS3_CAEEX</name>
<keyword evidence="7" id="KW-0503">Monooxygenase</keyword>
<organism evidence="9 10">
    <name type="scientific">Caerostris extrusa</name>
    <name type="common">Bark spider</name>
    <name type="synonym">Caerostris bankana</name>
    <dbReference type="NCBI Taxonomy" id="172846"/>
    <lineage>
        <taxon>Eukaryota</taxon>
        <taxon>Metazoa</taxon>
        <taxon>Ecdysozoa</taxon>
        <taxon>Arthropoda</taxon>
        <taxon>Chelicerata</taxon>
        <taxon>Arachnida</taxon>
        <taxon>Araneae</taxon>
        <taxon>Araneomorphae</taxon>
        <taxon>Entelegynae</taxon>
        <taxon>Araneoidea</taxon>
        <taxon>Araneidae</taxon>
        <taxon>Caerostris</taxon>
    </lineage>
</organism>
<evidence type="ECO:0000256" key="2">
    <source>
        <dbReference type="ARBA" id="ARBA00004586"/>
    </source>
</evidence>
<evidence type="ECO:0000256" key="7">
    <source>
        <dbReference type="ARBA" id="ARBA00023033"/>
    </source>
</evidence>
<dbReference type="SUPFAM" id="SSF48264">
    <property type="entry name" value="Cytochrome P450"/>
    <property type="match status" value="1"/>
</dbReference>
<evidence type="ECO:0000256" key="3">
    <source>
        <dbReference type="ARBA" id="ARBA00010617"/>
    </source>
</evidence>
<dbReference type="InterPro" id="IPR050196">
    <property type="entry name" value="Cytochrome_P450_Monoox"/>
</dbReference>
<dbReference type="GO" id="GO:0020037">
    <property type="term" value="F:heme binding"/>
    <property type="evidence" value="ECO:0007669"/>
    <property type="project" value="InterPro"/>
</dbReference>
<reference evidence="9 10" key="1">
    <citation type="submission" date="2021-06" db="EMBL/GenBank/DDBJ databases">
        <title>Caerostris extrusa draft genome.</title>
        <authorList>
            <person name="Kono N."/>
            <person name="Arakawa K."/>
        </authorList>
    </citation>
    <scope>NUCLEOTIDE SEQUENCE [LARGE SCALE GENOMIC DNA]</scope>
</reference>
<proteinExistence type="inferred from homology"/>
<keyword evidence="4" id="KW-0349">Heme</keyword>
<evidence type="ECO:0000313" key="9">
    <source>
        <dbReference type="EMBL" id="GIX84691.1"/>
    </source>
</evidence>
<dbReference type="PANTHER" id="PTHR24291">
    <property type="entry name" value="CYTOCHROME P450 FAMILY 4"/>
    <property type="match status" value="1"/>
</dbReference>
<dbReference type="GO" id="GO:0005506">
    <property type="term" value="F:iron ion binding"/>
    <property type="evidence" value="ECO:0007669"/>
    <property type="project" value="InterPro"/>
</dbReference>
<keyword evidence="6" id="KW-0408">Iron</keyword>
<dbReference type="Gene3D" id="1.10.630.10">
    <property type="entry name" value="Cytochrome P450"/>
    <property type="match status" value="1"/>
</dbReference>
<evidence type="ECO:0000256" key="6">
    <source>
        <dbReference type="ARBA" id="ARBA00023004"/>
    </source>
</evidence>